<comment type="caution">
    <text evidence="4">The sequence shown here is derived from an EMBL/GenBank/DDBJ whole genome shotgun (WGS) entry which is preliminary data.</text>
</comment>
<keyword evidence="3" id="KW-0119">Carbohydrate metabolism</keyword>
<name>A0ABN7XB32_GIGMA</name>
<evidence type="ECO:0000313" key="5">
    <source>
        <dbReference type="Proteomes" id="UP000789901"/>
    </source>
</evidence>
<evidence type="ECO:0000256" key="3">
    <source>
        <dbReference type="ARBA" id="ARBA00023277"/>
    </source>
</evidence>
<gene>
    <name evidence="4" type="ORF">GMARGA_LOCUS41279</name>
</gene>
<feature type="non-terminal residue" evidence="4">
    <location>
        <position position="361"/>
    </location>
</feature>
<dbReference type="Pfam" id="PF10250">
    <property type="entry name" value="O-FucT"/>
    <property type="match status" value="1"/>
</dbReference>
<evidence type="ECO:0000256" key="2">
    <source>
        <dbReference type="ARBA" id="ARBA00023253"/>
    </source>
</evidence>
<feature type="non-terminal residue" evidence="4">
    <location>
        <position position="1"/>
    </location>
</feature>
<proteinExistence type="predicted"/>
<dbReference type="EMBL" id="CAJVQB010112160">
    <property type="protein sequence ID" value="CAG8852458.1"/>
    <property type="molecule type" value="Genomic_DNA"/>
</dbReference>
<keyword evidence="5" id="KW-1185">Reference proteome</keyword>
<protein>
    <submittedName>
        <fullName evidence="4">44699_t:CDS:1</fullName>
    </submittedName>
</protein>
<accession>A0ABN7XB32</accession>
<reference evidence="4 5" key="1">
    <citation type="submission" date="2021-06" db="EMBL/GenBank/DDBJ databases">
        <authorList>
            <person name="Kallberg Y."/>
            <person name="Tangrot J."/>
            <person name="Rosling A."/>
        </authorList>
    </citation>
    <scope>NUCLEOTIDE SEQUENCE [LARGE SCALE GENOMIC DNA]</scope>
    <source>
        <strain evidence="4 5">120-4 pot B 10/14</strain>
    </source>
</reference>
<sequence length="361" mass="42136">QETQSNRHFISYIQIAELLGRTMVLTNVGQSSISWLKDFPFDFYYDVDELSKKFPKVKFISQDKFQKWAEERYNKPDIIHAYLENSRFNPNYTVQDNTPYFDKLLRIYRVDKFDLKLNNSAIFKRINIGTVANDSKIGQKNDELKKFLAVELESNAEVMLITHDIIRGSMFERLSPMPYARHITKAASKLAEKLKPYIAIHWRMERGQVNLMPQCAKGLVTYLKNISLKTGIKNIYLATDYPLIKGNKAQSRSFHRISKKHHKAMKILKSSFKVNTWVSTHALDYLQLYPMGGEQIQVELSGGGIQGIFDKLMLINSDYFVAGPEECCRYKSTYTYNIMETRQELFENNGIIKNIMDRWEL</sequence>
<keyword evidence="2" id="KW-0294">Fucose metabolism</keyword>
<dbReference type="Gene3D" id="3.40.50.11350">
    <property type="match status" value="1"/>
</dbReference>
<evidence type="ECO:0000256" key="1">
    <source>
        <dbReference type="ARBA" id="ARBA00022679"/>
    </source>
</evidence>
<dbReference type="InterPro" id="IPR019378">
    <property type="entry name" value="GDP-Fuc_O-FucTrfase"/>
</dbReference>
<dbReference type="Proteomes" id="UP000789901">
    <property type="component" value="Unassembled WGS sequence"/>
</dbReference>
<evidence type="ECO:0000313" key="4">
    <source>
        <dbReference type="EMBL" id="CAG8852458.1"/>
    </source>
</evidence>
<organism evidence="4 5">
    <name type="scientific">Gigaspora margarita</name>
    <dbReference type="NCBI Taxonomy" id="4874"/>
    <lineage>
        <taxon>Eukaryota</taxon>
        <taxon>Fungi</taxon>
        <taxon>Fungi incertae sedis</taxon>
        <taxon>Mucoromycota</taxon>
        <taxon>Glomeromycotina</taxon>
        <taxon>Glomeromycetes</taxon>
        <taxon>Diversisporales</taxon>
        <taxon>Gigasporaceae</taxon>
        <taxon>Gigaspora</taxon>
    </lineage>
</organism>
<keyword evidence="1" id="KW-0808">Transferase</keyword>